<reference evidence="1" key="2">
    <citation type="journal article" date="2015" name="Fish Shellfish Immunol.">
        <title>Early steps in the European eel (Anguilla anguilla)-Vibrio vulnificus interaction in the gills: Role of the RtxA13 toxin.</title>
        <authorList>
            <person name="Callol A."/>
            <person name="Pajuelo D."/>
            <person name="Ebbesson L."/>
            <person name="Teles M."/>
            <person name="MacKenzie S."/>
            <person name="Amaro C."/>
        </authorList>
    </citation>
    <scope>NUCLEOTIDE SEQUENCE</scope>
</reference>
<dbReference type="EMBL" id="GBXM01080991">
    <property type="protein sequence ID" value="JAH27586.1"/>
    <property type="molecule type" value="Transcribed_RNA"/>
</dbReference>
<protein>
    <submittedName>
        <fullName evidence="1">Uncharacterized protein</fullName>
    </submittedName>
</protein>
<accession>A0A0E9REK3</accession>
<reference evidence="1" key="1">
    <citation type="submission" date="2014-11" db="EMBL/GenBank/DDBJ databases">
        <authorList>
            <person name="Amaro Gonzalez C."/>
        </authorList>
    </citation>
    <scope>NUCLEOTIDE SEQUENCE</scope>
</reference>
<evidence type="ECO:0000313" key="1">
    <source>
        <dbReference type="EMBL" id="JAH27586.1"/>
    </source>
</evidence>
<sequence>MKYEHMTNSFERKRFGHLMNLWINFRGPRTCDFAIWEKNKLHICTIRFHEEMLAVVRSGHQKQTAFRSVQPLSSISSRTAQLNSFPKITSARHYSRKRASQEI</sequence>
<organism evidence="1">
    <name type="scientific">Anguilla anguilla</name>
    <name type="common">European freshwater eel</name>
    <name type="synonym">Muraena anguilla</name>
    <dbReference type="NCBI Taxonomy" id="7936"/>
    <lineage>
        <taxon>Eukaryota</taxon>
        <taxon>Metazoa</taxon>
        <taxon>Chordata</taxon>
        <taxon>Craniata</taxon>
        <taxon>Vertebrata</taxon>
        <taxon>Euteleostomi</taxon>
        <taxon>Actinopterygii</taxon>
        <taxon>Neopterygii</taxon>
        <taxon>Teleostei</taxon>
        <taxon>Anguilliformes</taxon>
        <taxon>Anguillidae</taxon>
        <taxon>Anguilla</taxon>
    </lineage>
</organism>
<name>A0A0E9REK3_ANGAN</name>
<proteinExistence type="predicted"/>
<dbReference type="AlphaFoldDB" id="A0A0E9REK3"/>